<proteinExistence type="predicted"/>
<gene>
    <name evidence="1" type="ORF">I4F81_010023</name>
</gene>
<comment type="caution">
    <text evidence="1">The sequence shown here is derived from an EMBL/GenBank/DDBJ whole genome shotgun (WGS) entry which is preliminary data.</text>
</comment>
<dbReference type="Proteomes" id="UP000798662">
    <property type="component" value="Chromosome 3"/>
</dbReference>
<keyword evidence="2" id="KW-1185">Reference proteome</keyword>
<evidence type="ECO:0000313" key="2">
    <source>
        <dbReference type="Proteomes" id="UP000798662"/>
    </source>
</evidence>
<accession>A0ACC3CCN7</accession>
<protein>
    <submittedName>
        <fullName evidence="1">Uncharacterized protein</fullName>
    </submittedName>
</protein>
<sequence length="361" mass="37451">MHPLAAFLPPLPPALAALRGAARGAVTRRARRPASSSRHAGAGKASSPRSPFARAAEARRAVAKSKGGGGASRPPPVSGRGPSAAAGTGADATAAPAAAPAARRGRRAATATRAAPADAPGAVDWTPRGGPRPAAAPGGGARGALSNVGALAPVIQWYPGHIAKAERSLRATLKLVDVVVEVRDCRIPLATAHPDVAAWVGSKGRVLVMNRADSVPEAARADWRRYYWVRLADDLELLDMPGIIPAKLVSQDTAVRLALCDDIGTAAYDNQVMAAALVTELSAIAERRPGYVDLAVLERRYKVPVADHTGEAYLHAAAEQLYRGDLHRMSVRMLNDFRGGLLGPIGLEAPPSLFGEGDDAP</sequence>
<dbReference type="EMBL" id="CM020620">
    <property type="protein sequence ID" value="KAK1867516.1"/>
    <property type="molecule type" value="Genomic_DNA"/>
</dbReference>
<reference evidence="1" key="1">
    <citation type="submission" date="2019-11" db="EMBL/GenBank/DDBJ databases">
        <title>Nori genome reveals adaptations in red seaweeds to the harsh intertidal environment.</title>
        <authorList>
            <person name="Wang D."/>
            <person name="Mao Y."/>
        </authorList>
    </citation>
    <scope>NUCLEOTIDE SEQUENCE</scope>
    <source>
        <tissue evidence="1">Gametophyte</tissue>
    </source>
</reference>
<organism evidence="1 2">
    <name type="scientific">Pyropia yezoensis</name>
    <name type="common">Susabi-nori</name>
    <name type="synonym">Porphyra yezoensis</name>
    <dbReference type="NCBI Taxonomy" id="2788"/>
    <lineage>
        <taxon>Eukaryota</taxon>
        <taxon>Rhodophyta</taxon>
        <taxon>Bangiophyceae</taxon>
        <taxon>Bangiales</taxon>
        <taxon>Bangiaceae</taxon>
        <taxon>Pyropia</taxon>
    </lineage>
</organism>
<name>A0ACC3CCN7_PYRYE</name>
<evidence type="ECO:0000313" key="1">
    <source>
        <dbReference type="EMBL" id="KAK1867516.1"/>
    </source>
</evidence>